<sequence length="734" mass="77056">MSTATYSVKVAALKGAEIKLTVRSLEKDVVSFCPIFALRLLDGLGAAGPIARANDQDPHATAGELHDYVAECLVSARSTVPKASATFTLVVRDAAWLQGIKKGDGRDTAAYPAPMRRMGAAFVADDAQVVVARDSGAIEAYEVAQKRGRASVGKPTWAAQHLGLRAFTALAEDVLVTLGRAELRAHRDGEPIADLSFETGVQATALAAAGARALIGFDDGSVAAWQPGKDAALVPLGRVEGPVVGLAAVGEDAIAVATAGAVAVLRAGAVASTLPSTDGPITAIAPGLAAGQFVFGTAAGEVVWADVEGTIARKLQTRIQQDCAVGMMHRDASGTLAALARRGGQLFVATLEPEGLRFAGPIAEVDQISSAGASDGLIARVHEDQVLHLGHDGAVRFRQTLPKGAVRAAHMSPPLYEPQVTRDGSGLILGFTEVEKGVALRSPAGVELARGIDWGASHAFSGAVPLGRDAALAWFNNDDAFRLTAAGAEQLAIRIHHAAPIERTGGVFALLREEDRSGRLVELDAEGRELAQLGVVSSDDFLSSGNLLASDDGSLFKADVYDSQRGRHVSRCWLREGAGFREVAAPWGEYESPRFSADGQRVAWTARKDDALVLHDIRAGRELARRTLKNAWLFEFDGAGRLVVESDDRHLWFDAEGRPCGEQTLPAGEVVQPPVTHLLATGSERGVVVVTPLHAFVLAAEGDPQPLPDAAPLAATGKLVAYDHRWPLALADLG</sequence>
<dbReference type="Proteomes" id="UP001221686">
    <property type="component" value="Unassembled WGS sequence"/>
</dbReference>
<reference evidence="1 2" key="1">
    <citation type="submission" date="2022-11" db="EMBL/GenBank/DDBJ databases">
        <title>Minimal conservation of predation-associated metabolite biosynthetic gene clusters underscores biosynthetic potential of Myxococcota including descriptions for ten novel species: Archangium lansinium sp. nov., Myxococcus landrumus sp. nov., Nannocystis bai.</title>
        <authorList>
            <person name="Ahearne A."/>
            <person name="Stevens C."/>
            <person name="Dowd S."/>
        </authorList>
    </citation>
    <scope>NUCLEOTIDE SEQUENCE [LARGE SCALE GENOMIC DNA]</scope>
    <source>
        <strain evidence="1 2">BB15-2</strain>
    </source>
</reference>
<evidence type="ECO:0000313" key="2">
    <source>
        <dbReference type="Proteomes" id="UP001221686"/>
    </source>
</evidence>
<protein>
    <recommendedName>
        <fullName evidence="3">WD40 repeat domain-containing protein</fullName>
    </recommendedName>
</protein>
<gene>
    <name evidence="1" type="ORF">POL25_19130</name>
</gene>
<accession>A0ABT5E2R4</accession>
<proteinExistence type="predicted"/>
<dbReference type="EMBL" id="JAQNDL010000002">
    <property type="protein sequence ID" value="MDC0719026.1"/>
    <property type="molecule type" value="Genomic_DNA"/>
</dbReference>
<organism evidence="1 2">
    <name type="scientific">Nannocystis bainbridge</name>
    <dbReference type="NCBI Taxonomy" id="2995303"/>
    <lineage>
        <taxon>Bacteria</taxon>
        <taxon>Pseudomonadati</taxon>
        <taxon>Myxococcota</taxon>
        <taxon>Polyangia</taxon>
        <taxon>Nannocystales</taxon>
        <taxon>Nannocystaceae</taxon>
        <taxon>Nannocystis</taxon>
    </lineage>
</organism>
<keyword evidence="2" id="KW-1185">Reference proteome</keyword>
<name>A0ABT5E2R4_9BACT</name>
<comment type="caution">
    <text evidence="1">The sequence shown here is derived from an EMBL/GenBank/DDBJ whole genome shotgun (WGS) entry which is preliminary data.</text>
</comment>
<dbReference type="RefSeq" id="WP_272087538.1">
    <property type="nucleotide sequence ID" value="NZ_JAQNDL010000002.1"/>
</dbReference>
<evidence type="ECO:0008006" key="3">
    <source>
        <dbReference type="Google" id="ProtNLM"/>
    </source>
</evidence>
<evidence type="ECO:0000313" key="1">
    <source>
        <dbReference type="EMBL" id="MDC0719026.1"/>
    </source>
</evidence>
<dbReference type="InterPro" id="IPR011047">
    <property type="entry name" value="Quinoprotein_ADH-like_sf"/>
</dbReference>
<dbReference type="SUPFAM" id="SSF50998">
    <property type="entry name" value="Quinoprotein alcohol dehydrogenase-like"/>
    <property type="match status" value="1"/>
</dbReference>